<name>A0A2H9N1M3_9BACT</name>
<comment type="caution">
    <text evidence="2">The sequence shown here is derived from an EMBL/GenBank/DDBJ whole genome shotgun (WGS) entry which is preliminary data.</text>
</comment>
<organism evidence="2 3">
    <name type="scientific">Candidatus Nealsonbacteria bacterium CG_4_8_14_3_um_filter_37_36</name>
    <dbReference type="NCBI Taxonomy" id="1974688"/>
    <lineage>
        <taxon>Bacteria</taxon>
        <taxon>Candidatus Nealsoniibacteriota</taxon>
    </lineage>
</organism>
<proteinExistence type="predicted"/>
<evidence type="ECO:0000313" key="2">
    <source>
        <dbReference type="EMBL" id="PIW91403.1"/>
    </source>
</evidence>
<gene>
    <name evidence="2" type="ORF">COZ90_00860</name>
</gene>
<feature type="transmembrane region" description="Helical" evidence="1">
    <location>
        <begin position="12"/>
        <end position="34"/>
    </location>
</feature>
<keyword evidence="1" id="KW-0812">Transmembrane</keyword>
<reference evidence="3" key="1">
    <citation type="submission" date="2017-09" db="EMBL/GenBank/DDBJ databases">
        <title>Depth-based differentiation of microbial function through sediment-hosted aquifers and enrichment of novel symbionts in the deep terrestrial subsurface.</title>
        <authorList>
            <person name="Probst A.J."/>
            <person name="Ladd B."/>
            <person name="Jarett J.K."/>
            <person name="Geller-Mcgrath D.E."/>
            <person name="Sieber C.M.K."/>
            <person name="Emerson J.B."/>
            <person name="Anantharaman K."/>
            <person name="Thomas B.C."/>
            <person name="Malmstrom R."/>
            <person name="Stieglmeier M."/>
            <person name="Klingl A."/>
            <person name="Woyke T."/>
            <person name="Ryan C.M."/>
            <person name="Banfield J.F."/>
        </authorList>
    </citation>
    <scope>NUCLEOTIDE SEQUENCE [LARGE SCALE GENOMIC DNA]</scope>
</reference>
<feature type="transmembrane region" description="Helical" evidence="1">
    <location>
        <begin position="54"/>
        <end position="74"/>
    </location>
</feature>
<dbReference type="AlphaFoldDB" id="A0A2H9N1M3"/>
<keyword evidence="1" id="KW-0472">Membrane</keyword>
<feature type="transmembrane region" description="Helical" evidence="1">
    <location>
        <begin position="137"/>
        <end position="157"/>
    </location>
</feature>
<evidence type="ECO:0008006" key="4">
    <source>
        <dbReference type="Google" id="ProtNLM"/>
    </source>
</evidence>
<sequence>MPLTPFHLGPGLFLGALTLKFFNLCAILLGSIVMDIEPMVLLIVNPCLSCPHHGFFHSILGAILGSLILAVILYSQKEKLNKLSLKFKIQQSFSFPVLFFSSLLSWLIHIFFDNLTHFDVFLFWPSHFKPLFIGKEIYWPLSLICLIFGIFGFLLVYKKIKTPKNL</sequence>
<evidence type="ECO:0000256" key="1">
    <source>
        <dbReference type="SAM" id="Phobius"/>
    </source>
</evidence>
<accession>A0A2H9N1M3</accession>
<evidence type="ECO:0000313" key="3">
    <source>
        <dbReference type="Proteomes" id="UP000236840"/>
    </source>
</evidence>
<dbReference type="Proteomes" id="UP000236840">
    <property type="component" value="Unassembled WGS sequence"/>
</dbReference>
<feature type="transmembrane region" description="Helical" evidence="1">
    <location>
        <begin position="95"/>
        <end position="112"/>
    </location>
</feature>
<keyword evidence="1" id="KW-1133">Transmembrane helix</keyword>
<dbReference type="EMBL" id="PFHJ01000021">
    <property type="protein sequence ID" value="PIW91403.1"/>
    <property type="molecule type" value="Genomic_DNA"/>
</dbReference>
<dbReference type="Pfam" id="PF04307">
    <property type="entry name" value="YdjM"/>
    <property type="match status" value="1"/>
</dbReference>
<protein>
    <recommendedName>
        <fullName evidence="4">Metal-dependent hydrolase</fullName>
    </recommendedName>
</protein>
<dbReference type="InterPro" id="IPR007404">
    <property type="entry name" value="YdjM-like"/>
</dbReference>